<evidence type="ECO:0000256" key="5">
    <source>
        <dbReference type="ARBA" id="ARBA00023237"/>
    </source>
</evidence>
<dbReference type="Proteomes" id="UP000011841">
    <property type="component" value="Chromosome"/>
</dbReference>
<evidence type="ECO:0000256" key="3">
    <source>
        <dbReference type="ARBA" id="ARBA00022729"/>
    </source>
</evidence>
<name>M4ZGG8_9BRAD</name>
<evidence type="ECO:0000313" key="10">
    <source>
        <dbReference type="Proteomes" id="UP000011841"/>
    </source>
</evidence>
<dbReference type="Pfam" id="PF13505">
    <property type="entry name" value="OMP_b-brl"/>
    <property type="match status" value="1"/>
</dbReference>
<proteinExistence type="inferred from homology"/>
<dbReference type="Gene3D" id="2.40.160.20">
    <property type="match status" value="1"/>
</dbReference>
<protein>
    <recommendedName>
        <fullName evidence="8">Outer membrane protein beta-barrel domain-containing protein</fullName>
    </recommendedName>
</protein>
<dbReference type="PATRIC" id="fig|1245469.3.peg.7098"/>
<dbReference type="GO" id="GO:0008643">
    <property type="term" value="P:carbohydrate transport"/>
    <property type="evidence" value="ECO:0007669"/>
    <property type="project" value="InterPro"/>
</dbReference>
<evidence type="ECO:0000256" key="6">
    <source>
        <dbReference type="ARBA" id="ARBA00038306"/>
    </source>
</evidence>
<feature type="signal peptide" evidence="7">
    <location>
        <begin position="1"/>
        <end position="29"/>
    </location>
</feature>
<reference evidence="9 10" key="1">
    <citation type="journal article" date="2013" name="Appl. Environ. Microbiol.">
        <title>Genome analysis suggests that the soil oligotrophic bacterium Agromonas oligotrophica (Bradyrhizobium oligotrophicum) is a nitrogen-fixing symbiont of Aeschynomene indica.</title>
        <authorList>
            <person name="Okubo T."/>
            <person name="Fukushima S."/>
            <person name="Itakura M."/>
            <person name="Oshima K."/>
            <person name="Longtonglang A."/>
            <person name="Teaumroong N."/>
            <person name="Mitsui H."/>
            <person name="Hattori M."/>
            <person name="Hattori R."/>
            <person name="Hattori T."/>
            <person name="Minamisawa K."/>
        </authorList>
    </citation>
    <scope>NUCLEOTIDE SEQUENCE [LARGE SCALE GENOMIC DNA]</scope>
    <source>
        <strain evidence="9 10">S58</strain>
    </source>
</reference>
<dbReference type="PANTHER" id="PTHR34001">
    <property type="entry name" value="BLL7405 PROTEIN"/>
    <property type="match status" value="1"/>
</dbReference>
<evidence type="ECO:0000256" key="1">
    <source>
        <dbReference type="ARBA" id="ARBA00004442"/>
    </source>
</evidence>
<evidence type="ECO:0000313" key="9">
    <source>
        <dbReference type="EMBL" id="BAM92908.1"/>
    </source>
</evidence>
<feature type="domain" description="Outer membrane protein beta-barrel" evidence="8">
    <location>
        <begin position="38"/>
        <end position="234"/>
    </location>
</feature>
<evidence type="ECO:0000256" key="4">
    <source>
        <dbReference type="ARBA" id="ARBA00023136"/>
    </source>
</evidence>
<dbReference type="PANTHER" id="PTHR34001:SF3">
    <property type="entry name" value="BLL7405 PROTEIN"/>
    <property type="match status" value="1"/>
</dbReference>
<comment type="subcellular location">
    <subcellularLocation>
        <location evidence="1">Cell outer membrane</location>
    </subcellularLocation>
</comment>
<dbReference type="GO" id="GO:0015288">
    <property type="term" value="F:porin activity"/>
    <property type="evidence" value="ECO:0007669"/>
    <property type="project" value="InterPro"/>
</dbReference>
<dbReference type="eggNOG" id="COG3637">
    <property type="taxonomic scope" value="Bacteria"/>
</dbReference>
<dbReference type="OrthoDB" id="5755240at2"/>
<dbReference type="Gene3D" id="2.40.160.180">
    <property type="entry name" value="Carbohydrate-selective porin OprB"/>
    <property type="match status" value="1"/>
</dbReference>
<dbReference type="STRING" id="1245469.S58_69420"/>
<gene>
    <name evidence="9" type="ORF">S58_69420</name>
</gene>
<dbReference type="GeneID" id="301820611"/>
<dbReference type="EMBL" id="AP012603">
    <property type="protein sequence ID" value="BAM92908.1"/>
    <property type="molecule type" value="Genomic_DNA"/>
</dbReference>
<accession>M4ZGG8</accession>
<dbReference type="InterPro" id="IPR027385">
    <property type="entry name" value="Beta-barrel_OMP"/>
</dbReference>
<organism evidence="9 10">
    <name type="scientific">Bradyrhizobium oligotrophicum S58</name>
    <dbReference type="NCBI Taxonomy" id="1245469"/>
    <lineage>
        <taxon>Bacteria</taxon>
        <taxon>Pseudomonadati</taxon>
        <taxon>Pseudomonadota</taxon>
        <taxon>Alphaproteobacteria</taxon>
        <taxon>Hyphomicrobiales</taxon>
        <taxon>Nitrobacteraceae</taxon>
        <taxon>Bradyrhizobium</taxon>
    </lineage>
</organism>
<dbReference type="SUPFAM" id="SSF56925">
    <property type="entry name" value="OMPA-like"/>
    <property type="match status" value="1"/>
</dbReference>
<dbReference type="InterPro" id="IPR007049">
    <property type="entry name" value="Carb-sel_porin_OprB"/>
</dbReference>
<dbReference type="InterPro" id="IPR038673">
    <property type="entry name" value="OprB_sf"/>
</dbReference>
<dbReference type="AlphaFoldDB" id="M4ZGG8"/>
<dbReference type="KEGG" id="aol:S58_69420"/>
<dbReference type="InterPro" id="IPR051692">
    <property type="entry name" value="OMP-like"/>
</dbReference>
<comment type="similarity">
    <text evidence="6">Belongs to the Omp25/RopB family.</text>
</comment>
<keyword evidence="5" id="KW-0998">Cell outer membrane</keyword>
<keyword evidence="4" id="KW-0472">Membrane</keyword>
<feature type="chain" id="PRO_5007231851" description="Outer membrane protein beta-barrel domain-containing protein" evidence="7">
    <location>
        <begin position="30"/>
        <end position="664"/>
    </location>
</feature>
<evidence type="ECO:0000256" key="2">
    <source>
        <dbReference type="ARBA" id="ARBA00008769"/>
    </source>
</evidence>
<evidence type="ECO:0000256" key="7">
    <source>
        <dbReference type="RuleBase" id="RU363072"/>
    </source>
</evidence>
<keyword evidence="3 7" id="KW-0732">Signal</keyword>
<comment type="similarity">
    <text evidence="2 7">Belongs to the OprB family.</text>
</comment>
<dbReference type="GO" id="GO:0009279">
    <property type="term" value="C:cell outer membrane"/>
    <property type="evidence" value="ECO:0007669"/>
    <property type="project" value="UniProtKB-SubCell"/>
</dbReference>
<keyword evidence="10" id="KW-1185">Reference proteome</keyword>
<dbReference type="Pfam" id="PF04966">
    <property type="entry name" value="OprB"/>
    <property type="match status" value="1"/>
</dbReference>
<evidence type="ECO:0000259" key="8">
    <source>
        <dbReference type="Pfam" id="PF13505"/>
    </source>
</evidence>
<dbReference type="RefSeq" id="WP_015669982.1">
    <property type="nucleotide sequence ID" value="NC_020453.1"/>
</dbReference>
<sequence length="664" mass="72833">MIRSNCTRETIVAGAMIALFGPLAVPAAAADLPLKARMAQTVFDWTGLYVGVHAGYTRDHAQATLTDPSGVVSSGSPFSGLTGGAQAGYNWVTRSGLLLGLEGDFSFPNYLTSNHTVARLATAQSSAQELWDYVATARGRVGYVSGDWLVYATGGLAWTGGRFINTNAAGEDEKLLATRLGWVAGAGIERGFAPHWSWRLEYLYSHFENGGVRFSNGASYNSALEFQTLRVGLNRKLDFADGPDIKLKSDPSDPESDRWEIHGQATVIGQGYPAFRAAYTGTNSLTPARQFQETWSNSLYLNARLWDGGEVYYNPELLQGFGLSNTVGVGGFPNGEAQKSDFPYPHYNTSRLFLRQTFGFGGEQETLGSGQLQLAGKQDVSRLTFQIGKFAVLDVFDGNAYAKDTRKDFMNWSVWAPGAFDYAADKLGLTYGATAELNQKNWALRAGYFLMDAVSNSNNFDTNVFRRGQYVVELETRYQLFSQPGHLRTIGWFNSVFAGSYRETLDNLALNLDISQTRRGRSKFGYVISFDQALSDDVGLFGRWSWNDGKTEIMAFTDIDSSLSLGTSIRGTRWGRPDDTIGIAGVSNGLSRDHRAFLAAGGFGPLIGDGALNYRREAIVEAYYAYSINKYLTFTADYQFVSNPAYNADRGPVSIFSGRLHGDF</sequence>
<dbReference type="eggNOG" id="COG3659">
    <property type="taxonomic scope" value="Bacteria"/>
</dbReference>
<dbReference type="HOGENOM" id="CLU_392228_0_0_5"/>
<dbReference type="InterPro" id="IPR011250">
    <property type="entry name" value="OMP/PagP_B-barrel"/>
</dbReference>